<dbReference type="PANTHER" id="PTHR31569">
    <property type="entry name" value="SWIM-TYPE DOMAIN-CONTAINING PROTEIN"/>
    <property type="match status" value="1"/>
</dbReference>
<evidence type="ECO:0000259" key="2">
    <source>
        <dbReference type="PROSITE" id="PS50966"/>
    </source>
</evidence>
<dbReference type="InterPro" id="IPR048326">
    <property type="entry name" value="ZSWIM1-3_helical"/>
</dbReference>
<dbReference type="OrthoDB" id="124789at2759"/>
<keyword evidence="4" id="KW-1185">Reference proteome</keyword>
<dbReference type="PANTHER" id="PTHR31569:SF3">
    <property type="entry name" value="ZINC FINGER SWIM DOMAIN-CONTAINING PROTEIN 3"/>
    <property type="match status" value="1"/>
</dbReference>
<evidence type="ECO:0000313" key="3">
    <source>
        <dbReference type="EMBL" id="NXS93010.1"/>
    </source>
</evidence>
<name>A0A7L2YC14_JACJC</name>
<dbReference type="AlphaFoldDB" id="A0A7L2YC14"/>
<feature type="non-terminal residue" evidence="3">
    <location>
        <position position="652"/>
    </location>
</feature>
<dbReference type="Proteomes" id="UP000550086">
    <property type="component" value="Unassembled WGS sequence"/>
</dbReference>
<dbReference type="GO" id="GO:0008270">
    <property type="term" value="F:zinc ion binding"/>
    <property type="evidence" value="ECO:0007669"/>
    <property type="project" value="UniProtKB-KW"/>
</dbReference>
<keyword evidence="1" id="KW-0863">Zinc-finger</keyword>
<reference evidence="3 4" key="1">
    <citation type="submission" date="2019-09" db="EMBL/GenBank/DDBJ databases">
        <title>Bird 10,000 Genomes (B10K) Project - Family phase.</title>
        <authorList>
            <person name="Zhang G."/>
        </authorList>
    </citation>
    <scope>NUCLEOTIDE SEQUENCE [LARGE SCALE GENOMIC DNA]</scope>
    <source>
        <strain evidence="3">B10K-DU-002-59</strain>
        <tissue evidence="3">Muscle</tissue>
    </source>
</reference>
<feature type="domain" description="SWIM-type" evidence="2">
    <location>
        <begin position="530"/>
        <end position="571"/>
    </location>
</feature>
<dbReference type="PROSITE" id="PS50966">
    <property type="entry name" value="ZF_SWIM"/>
    <property type="match status" value="1"/>
</dbReference>
<sequence>MKLGASFRNYEDFRERLRAFERAQGCRYGLQSCVSVRCYNRQHRTALRQDIMFMQATFACAQTPKYSKRKQQDSLCPAYFVLQYKEDVDLLVISELNGDHVHADPAPPLTGAPAAAAANTTACDGPATKLPEEEEEEEEQLCGTGSVAVVDEEVQEVAGELMEEVSVLYDTPEAAKASVLVRAAEVMKAFLRADEGSLASIGADSSYGLERLSFQTSKMKSLFMQFPESLLLHRVLSEEGHVLYAFVAESKEQVGQVVHLSLLKEDRGHIVRKMLTVFKEFNPEWQKVQAVFMDASFFHKAILQELFPSARVFLSIYHAVRLLEKNVKEVEISSSFKQSLLLALQKAAFAPSAANLNAMAQLAQHVVSPELYDYLRANWFSCEPLWCMPAEKGLQFFTMDSLDLIMCQISSLFGQQSPLEASILRFMACVDSLVSKGSESPNWGFLSTEDSQSGLWEKQDACTSGAAEHGPVPGFPTPAKLHKQAAAVERNPMLAMLWENCVELSCWLCLKEWEVVQRSAQLLSPGPDSFTVWMLEEAHQVSRDYRSCTCSFHRRYRLPCRHVLAVLQVHGACVEKSMVCRRWQKRFQQLPVPGATPQGCGGSLVGAHPEGRGEMIWSLNLELATLLMQCDREELEERGSRLTAILAAWAQS</sequence>
<evidence type="ECO:0000313" key="4">
    <source>
        <dbReference type="Proteomes" id="UP000550086"/>
    </source>
</evidence>
<dbReference type="EMBL" id="VZTM01007984">
    <property type="protein sequence ID" value="NXS93010.1"/>
    <property type="molecule type" value="Genomic_DNA"/>
</dbReference>
<proteinExistence type="predicted"/>
<keyword evidence="1" id="KW-0862">Zinc</keyword>
<dbReference type="Pfam" id="PF19286">
    <property type="entry name" value="ZSWIM1-3_C"/>
    <property type="match status" value="1"/>
</dbReference>
<organism evidence="3 4">
    <name type="scientific">Jacana jacana</name>
    <name type="common">Wattled jacana</name>
    <name type="synonym">Parra jacana</name>
    <dbReference type="NCBI Taxonomy" id="54508"/>
    <lineage>
        <taxon>Eukaryota</taxon>
        <taxon>Metazoa</taxon>
        <taxon>Chordata</taxon>
        <taxon>Craniata</taxon>
        <taxon>Vertebrata</taxon>
        <taxon>Euteleostomi</taxon>
        <taxon>Archelosauria</taxon>
        <taxon>Archosauria</taxon>
        <taxon>Dinosauria</taxon>
        <taxon>Saurischia</taxon>
        <taxon>Theropoda</taxon>
        <taxon>Coelurosauria</taxon>
        <taxon>Aves</taxon>
        <taxon>Neognathae</taxon>
        <taxon>Neoaves</taxon>
        <taxon>Charadriiformes</taxon>
        <taxon>Jacanidae</taxon>
        <taxon>Jacana</taxon>
    </lineage>
</organism>
<gene>
    <name evidence="3" type="primary">Zswim3</name>
    <name evidence="3" type="ORF">JACJAC_R11183</name>
</gene>
<dbReference type="Pfam" id="PF04434">
    <property type="entry name" value="SWIM"/>
    <property type="match status" value="1"/>
</dbReference>
<protein>
    <submittedName>
        <fullName evidence="3">ZSWM3 protein</fullName>
    </submittedName>
</protein>
<feature type="non-terminal residue" evidence="3">
    <location>
        <position position="1"/>
    </location>
</feature>
<dbReference type="Pfam" id="PF21056">
    <property type="entry name" value="ZSWIM1-3_RNaseH-like"/>
    <property type="match status" value="1"/>
</dbReference>
<dbReference type="InterPro" id="IPR048324">
    <property type="entry name" value="ZSWIM1-3_RNaseH-like"/>
</dbReference>
<evidence type="ECO:0000256" key="1">
    <source>
        <dbReference type="PROSITE-ProRule" id="PRU00325"/>
    </source>
</evidence>
<keyword evidence="1" id="KW-0479">Metal-binding</keyword>
<dbReference type="Pfam" id="PF21600">
    <property type="entry name" value="ZSWIM1-3_helical"/>
    <property type="match status" value="1"/>
</dbReference>
<dbReference type="InterPro" id="IPR045563">
    <property type="entry name" value="ZSWIM1/3_C"/>
</dbReference>
<comment type="caution">
    <text evidence="3">The sequence shown here is derived from an EMBL/GenBank/DDBJ whole genome shotgun (WGS) entry which is preliminary data.</text>
</comment>
<accession>A0A7L2YC14</accession>
<dbReference type="InterPro" id="IPR052579">
    <property type="entry name" value="Zinc_finger_SWIM"/>
</dbReference>
<dbReference type="InterPro" id="IPR007527">
    <property type="entry name" value="Znf_SWIM"/>
</dbReference>
<dbReference type="InterPro" id="IPR048325">
    <property type="entry name" value="ZSWIM3_N"/>
</dbReference>
<dbReference type="Pfam" id="PF21599">
    <property type="entry name" value="ZSWIM3_N"/>
    <property type="match status" value="1"/>
</dbReference>